<accession>A0ABR2MQE7</accession>
<dbReference type="InterPro" id="IPR045132">
    <property type="entry name" value="UBE4"/>
</dbReference>
<dbReference type="Proteomes" id="UP001412067">
    <property type="component" value="Unassembled WGS sequence"/>
</dbReference>
<gene>
    <name evidence="1" type="primary">PUB1</name>
    <name evidence="1" type="ORF">KSP40_PGU011473</name>
</gene>
<dbReference type="PANTHER" id="PTHR13931:SF2">
    <property type="entry name" value="UBIQUITIN CONJUGATION FACTOR E4 B"/>
    <property type="match status" value="1"/>
</dbReference>
<evidence type="ECO:0000313" key="2">
    <source>
        <dbReference type="Proteomes" id="UP001412067"/>
    </source>
</evidence>
<dbReference type="EMBL" id="JBBWWR010000005">
    <property type="protein sequence ID" value="KAK8966213.1"/>
    <property type="molecule type" value="Genomic_DNA"/>
</dbReference>
<comment type="caution">
    <text evidence="1">The sequence shown here is derived from an EMBL/GenBank/DDBJ whole genome shotgun (WGS) entry which is preliminary data.</text>
</comment>
<proteinExistence type="predicted"/>
<reference evidence="1 2" key="1">
    <citation type="journal article" date="2022" name="Nat. Plants">
        <title>Genomes of leafy and leafless Platanthera orchids illuminate the evolution of mycoheterotrophy.</title>
        <authorList>
            <person name="Li M.H."/>
            <person name="Liu K.W."/>
            <person name="Li Z."/>
            <person name="Lu H.C."/>
            <person name="Ye Q.L."/>
            <person name="Zhang D."/>
            <person name="Wang J.Y."/>
            <person name="Li Y.F."/>
            <person name="Zhong Z.M."/>
            <person name="Liu X."/>
            <person name="Yu X."/>
            <person name="Liu D.K."/>
            <person name="Tu X.D."/>
            <person name="Liu B."/>
            <person name="Hao Y."/>
            <person name="Liao X.Y."/>
            <person name="Jiang Y.T."/>
            <person name="Sun W.H."/>
            <person name="Chen J."/>
            <person name="Chen Y.Q."/>
            <person name="Ai Y."/>
            <person name="Zhai J.W."/>
            <person name="Wu S.S."/>
            <person name="Zhou Z."/>
            <person name="Hsiao Y.Y."/>
            <person name="Wu W.L."/>
            <person name="Chen Y.Y."/>
            <person name="Lin Y.F."/>
            <person name="Hsu J.L."/>
            <person name="Li C.Y."/>
            <person name="Wang Z.W."/>
            <person name="Zhao X."/>
            <person name="Zhong W.Y."/>
            <person name="Ma X.K."/>
            <person name="Ma L."/>
            <person name="Huang J."/>
            <person name="Chen G.Z."/>
            <person name="Huang M.Z."/>
            <person name="Huang L."/>
            <person name="Peng D.H."/>
            <person name="Luo Y.B."/>
            <person name="Zou S.Q."/>
            <person name="Chen S.P."/>
            <person name="Lan S."/>
            <person name="Tsai W.C."/>
            <person name="Van de Peer Y."/>
            <person name="Liu Z.J."/>
        </authorList>
    </citation>
    <scope>NUCLEOTIDE SEQUENCE [LARGE SCALE GENOMIC DNA]</scope>
    <source>
        <strain evidence="1">Lor288</strain>
    </source>
</reference>
<organism evidence="1 2">
    <name type="scientific">Platanthera guangdongensis</name>
    <dbReference type="NCBI Taxonomy" id="2320717"/>
    <lineage>
        <taxon>Eukaryota</taxon>
        <taxon>Viridiplantae</taxon>
        <taxon>Streptophyta</taxon>
        <taxon>Embryophyta</taxon>
        <taxon>Tracheophyta</taxon>
        <taxon>Spermatophyta</taxon>
        <taxon>Magnoliopsida</taxon>
        <taxon>Liliopsida</taxon>
        <taxon>Asparagales</taxon>
        <taxon>Orchidaceae</taxon>
        <taxon>Orchidoideae</taxon>
        <taxon>Orchideae</taxon>
        <taxon>Orchidinae</taxon>
        <taxon>Platanthera</taxon>
    </lineage>
</organism>
<protein>
    <submittedName>
        <fullName evidence="1">Ubiquitin conjugation factor E4</fullName>
    </submittedName>
</protein>
<keyword evidence="2" id="KW-1185">Reference proteome</keyword>
<sequence>MEHVLIDRLSGVFPSAEPPFPYLIGSFRRSMEESRRVLSMKDLFVRSEIESAIKQAKRLLVSYSRIHVCNPDMFAVGKPTAGKPTTSELLDLIFSEVASSLDGSNSLGSGFSYPPWFLEQLFSEGDAERLEPVMNVLYEKLRASVERVSVLGNFQQPLRAL</sequence>
<name>A0ABR2MQE7_9ASPA</name>
<evidence type="ECO:0000313" key="1">
    <source>
        <dbReference type="EMBL" id="KAK8966213.1"/>
    </source>
</evidence>
<dbReference type="PANTHER" id="PTHR13931">
    <property type="entry name" value="UBIQUITINATION FACTOR E4"/>
    <property type="match status" value="1"/>
</dbReference>